<keyword evidence="1" id="KW-1133">Transmembrane helix</keyword>
<protein>
    <submittedName>
        <fullName evidence="2">Uncharacterized protein</fullName>
    </submittedName>
</protein>
<gene>
    <name evidence="2" type="ORF">JOH49_003436</name>
</gene>
<dbReference type="EMBL" id="JAFICZ010000001">
    <property type="protein sequence ID" value="MBP1293683.1"/>
    <property type="molecule type" value="Genomic_DNA"/>
</dbReference>
<evidence type="ECO:0000313" key="3">
    <source>
        <dbReference type="Proteomes" id="UP000673383"/>
    </source>
</evidence>
<dbReference type="Proteomes" id="UP000673383">
    <property type="component" value="Unassembled WGS sequence"/>
</dbReference>
<keyword evidence="1" id="KW-0472">Membrane</keyword>
<comment type="caution">
    <text evidence="2">The sequence shown here is derived from an EMBL/GenBank/DDBJ whole genome shotgun (WGS) entry which is preliminary data.</text>
</comment>
<accession>A0A8I1Y5A7</accession>
<proteinExistence type="predicted"/>
<organism evidence="2 3">
    <name type="scientific">Bradyrhizobium elkanii</name>
    <dbReference type="NCBI Taxonomy" id="29448"/>
    <lineage>
        <taxon>Bacteria</taxon>
        <taxon>Pseudomonadati</taxon>
        <taxon>Pseudomonadota</taxon>
        <taxon>Alphaproteobacteria</taxon>
        <taxon>Hyphomicrobiales</taxon>
        <taxon>Nitrobacteraceae</taxon>
        <taxon>Bradyrhizobium</taxon>
    </lineage>
</organism>
<dbReference type="AlphaFoldDB" id="A0A8I1Y5A7"/>
<evidence type="ECO:0000256" key="1">
    <source>
        <dbReference type="SAM" id="Phobius"/>
    </source>
</evidence>
<evidence type="ECO:0000313" key="2">
    <source>
        <dbReference type="EMBL" id="MBP1293683.1"/>
    </source>
</evidence>
<feature type="transmembrane region" description="Helical" evidence="1">
    <location>
        <begin position="42"/>
        <end position="62"/>
    </location>
</feature>
<sequence length="81" mass="9245">MVDSDQRGAIAAYGQAPDGVCIWLVYVEELRRLLIMQSRERWFAIIFLARAAIGAPIAWNLYFQPLHAGELYALCFSRFPP</sequence>
<name>A0A8I1Y5A7_BRAEL</name>
<keyword evidence="1" id="KW-0812">Transmembrane</keyword>
<dbReference type="RefSeq" id="WP_172646736.1">
    <property type="nucleotide sequence ID" value="NZ_CP126026.1"/>
</dbReference>
<reference evidence="2" key="1">
    <citation type="submission" date="2021-02" db="EMBL/GenBank/DDBJ databases">
        <title>Genomic Encyclopedia of Type Strains, Phase IV (KMG-V): Genome sequencing to study the core and pangenomes of soil and plant-associated prokaryotes.</title>
        <authorList>
            <person name="Whitman W."/>
        </authorList>
    </citation>
    <scope>NUCLEOTIDE SEQUENCE</scope>
    <source>
        <strain evidence="2">USDA 406</strain>
    </source>
</reference>